<evidence type="ECO:0000259" key="8">
    <source>
        <dbReference type="Pfam" id="PF02932"/>
    </source>
</evidence>
<dbReference type="Gene3D" id="1.20.58.390">
    <property type="entry name" value="Neurotransmitter-gated ion-channel transmembrane domain"/>
    <property type="match status" value="1"/>
</dbReference>
<dbReference type="GO" id="GO:0005230">
    <property type="term" value="F:extracellular ligand-gated monoatomic ion channel activity"/>
    <property type="evidence" value="ECO:0007669"/>
    <property type="project" value="InterPro"/>
</dbReference>
<protein>
    <recommendedName>
        <fullName evidence="8">Neurotransmitter-gated ion-channel transmembrane domain-containing protein</fullName>
    </recommendedName>
</protein>
<dbReference type="InterPro" id="IPR038050">
    <property type="entry name" value="Neuro_actylchol_rec"/>
</dbReference>
<dbReference type="InterPro" id="IPR006029">
    <property type="entry name" value="Neurotrans-gated_channel_TM"/>
</dbReference>
<keyword evidence="5" id="KW-0406">Ion transport</keyword>
<dbReference type="Proteomes" id="UP000053766">
    <property type="component" value="Unassembled WGS sequence"/>
</dbReference>
<dbReference type="Pfam" id="PF02932">
    <property type="entry name" value="Neur_chan_memb"/>
    <property type="match status" value="1"/>
</dbReference>
<keyword evidence="7" id="KW-0472">Membrane</keyword>
<evidence type="ECO:0000256" key="1">
    <source>
        <dbReference type="ARBA" id="ARBA00004141"/>
    </source>
</evidence>
<reference evidence="10" key="2">
    <citation type="journal article" date="2016" name="Sci. Rep.">
        <title>Dictyocaulus viviparus genome, variome and transcriptome elucidate lungworm biology and support future intervention.</title>
        <authorList>
            <person name="McNulty S.N."/>
            <person name="Strube C."/>
            <person name="Rosa B.A."/>
            <person name="Martin J.C."/>
            <person name="Tyagi R."/>
            <person name="Choi Y.J."/>
            <person name="Wang Q."/>
            <person name="Hallsworth Pepin K."/>
            <person name="Zhang X."/>
            <person name="Ozersky P."/>
            <person name="Wilson R.K."/>
            <person name="Sternberg P.W."/>
            <person name="Gasser R.B."/>
            <person name="Mitreva M."/>
        </authorList>
    </citation>
    <scope>NUCLEOTIDE SEQUENCE [LARGE SCALE GENOMIC DNA]</scope>
    <source>
        <strain evidence="10">HannoverDv2000</strain>
    </source>
</reference>
<feature type="transmembrane region" description="Helical" evidence="7">
    <location>
        <begin position="54"/>
        <end position="76"/>
    </location>
</feature>
<dbReference type="SUPFAM" id="SSF90112">
    <property type="entry name" value="Neurotransmitter-gated ion-channel transmembrane pore"/>
    <property type="match status" value="1"/>
</dbReference>
<gene>
    <name evidence="9" type="ORF">DICVIV_08254</name>
</gene>
<keyword evidence="4" id="KW-1003">Cell membrane</keyword>
<evidence type="ECO:0000256" key="2">
    <source>
        <dbReference type="ARBA" id="ARBA00004236"/>
    </source>
</evidence>
<dbReference type="Gene3D" id="2.70.170.10">
    <property type="entry name" value="Neurotransmitter-gated ion-channel ligand-binding domain"/>
    <property type="match status" value="1"/>
</dbReference>
<dbReference type="GO" id="GO:0005886">
    <property type="term" value="C:plasma membrane"/>
    <property type="evidence" value="ECO:0007669"/>
    <property type="project" value="UniProtKB-SubCell"/>
</dbReference>
<evidence type="ECO:0000256" key="6">
    <source>
        <dbReference type="ARBA" id="ARBA00023303"/>
    </source>
</evidence>
<dbReference type="InterPro" id="IPR006028">
    <property type="entry name" value="GABAA/Glycine_rcpt"/>
</dbReference>
<reference evidence="9 10" key="1">
    <citation type="submission" date="2013-11" db="EMBL/GenBank/DDBJ databases">
        <title>Draft genome of the bovine lungworm Dictyocaulus viviparus.</title>
        <authorList>
            <person name="Mitreva M."/>
        </authorList>
    </citation>
    <scope>NUCLEOTIDE SEQUENCE [LARGE SCALE GENOMIC DNA]</scope>
    <source>
        <strain evidence="9 10">HannoverDv2000</strain>
    </source>
</reference>
<dbReference type="SUPFAM" id="SSF63712">
    <property type="entry name" value="Nicotinic receptor ligand binding domain-like"/>
    <property type="match status" value="1"/>
</dbReference>
<sequence length="170" mass="19817">MVQLRWMDKAVTLMKPIQLPDFDLVHFETKKENLLYPNGYWDQLQVVFTFKRRYGFYIIQAYVPTYLTIIVSWVSFCMEPKALPARTTVGISSLLALTFQVIESPMLAPNKVTLPRADYNWGLKQNFVTVWKYPEELAESFLCKSDGCMDVGMYLVRFWHYGGVGVCLLY</sequence>
<evidence type="ECO:0000313" key="9">
    <source>
        <dbReference type="EMBL" id="KJH45696.1"/>
    </source>
</evidence>
<proteinExistence type="predicted"/>
<accession>A0A0D8XTL8</accession>
<keyword evidence="7" id="KW-1133">Transmembrane helix</keyword>
<evidence type="ECO:0000256" key="7">
    <source>
        <dbReference type="SAM" id="Phobius"/>
    </source>
</evidence>
<keyword evidence="3" id="KW-0813">Transport</keyword>
<dbReference type="InterPro" id="IPR036719">
    <property type="entry name" value="Neuro-gated_channel_TM_sf"/>
</dbReference>
<dbReference type="AlphaFoldDB" id="A0A0D8XTL8"/>
<keyword evidence="10" id="KW-1185">Reference proteome</keyword>
<evidence type="ECO:0000256" key="4">
    <source>
        <dbReference type="ARBA" id="ARBA00022475"/>
    </source>
</evidence>
<evidence type="ECO:0000313" key="10">
    <source>
        <dbReference type="Proteomes" id="UP000053766"/>
    </source>
</evidence>
<dbReference type="GO" id="GO:0004888">
    <property type="term" value="F:transmembrane signaling receptor activity"/>
    <property type="evidence" value="ECO:0007669"/>
    <property type="project" value="InterPro"/>
</dbReference>
<dbReference type="OrthoDB" id="407674at2759"/>
<dbReference type="PANTHER" id="PTHR18945">
    <property type="entry name" value="NEUROTRANSMITTER GATED ION CHANNEL"/>
    <property type="match status" value="1"/>
</dbReference>
<comment type="subcellular location">
    <subcellularLocation>
        <location evidence="2">Cell membrane</location>
    </subcellularLocation>
    <subcellularLocation>
        <location evidence="1">Membrane</location>
        <topology evidence="1">Multi-pass membrane protein</topology>
    </subcellularLocation>
</comment>
<organism evidence="9 10">
    <name type="scientific">Dictyocaulus viviparus</name>
    <name type="common">Bovine lungworm</name>
    <dbReference type="NCBI Taxonomy" id="29172"/>
    <lineage>
        <taxon>Eukaryota</taxon>
        <taxon>Metazoa</taxon>
        <taxon>Ecdysozoa</taxon>
        <taxon>Nematoda</taxon>
        <taxon>Chromadorea</taxon>
        <taxon>Rhabditida</taxon>
        <taxon>Rhabditina</taxon>
        <taxon>Rhabditomorpha</taxon>
        <taxon>Strongyloidea</taxon>
        <taxon>Metastrongylidae</taxon>
        <taxon>Dictyocaulus</taxon>
    </lineage>
</organism>
<keyword evidence="7" id="KW-0812">Transmembrane</keyword>
<name>A0A0D8XTL8_DICVI</name>
<dbReference type="PRINTS" id="PR00253">
    <property type="entry name" value="GABAARECEPTR"/>
</dbReference>
<evidence type="ECO:0000256" key="5">
    <source>
        <dbReference type="ARBA" id="ARBA00023065"/>
    </source>
</evidence>
<evidence type="ECO:0000256" key="3">
    <source>
        <dbReference type="ARBA" id="ARBA00022448"/>
    </source>
</evidence>
<dbReference type="InterPro" id="IPR036734">
    <property type="entry name" value="Neur_chan_lig-bd_sf"/>
</dbReference>
<dbReference type="EMBL" id="KN716392">
    <property type="protein sequence ID" value="KJH45696.1"/>
    <property type="molecule type" value="Genomic_DNA"/>
</dbReference>
<dbReference type="InterPro" id="IPR006201">
    <property type="entry name" value="Neur_channel"/>
</dbReference>
<feature type="domain" description="Neurotransmitter-gated ion-channel transmembrane" evidence="8">
    <location>
        <begin position="62"/>
        <end position="101"/>
    </location>
</feature>
<dbReference type="STRING" id="29172.A0A0D8XTL8"/>
<keyword evidence="6" id="KW-0407">Ion channel</keyword>